<reference evidence="1 2" key="1">
    <citation type="submission" date="2017-01" db="EMBL/GenBank/DDBJ databases">
        <title>Genomic analysis of Xuhuaishuia manganoxidans DY6-4.</title>
        <authorList>
            <person name="Wang X."/>
        </authorList>
    </citation>
    <scope>NUCLEOTIDE SEQUENCE [LARGE SCALE GENOMIC DNA]</scope>
    <source>
        <strain evidence="1 2">DY6-4</strain>
    </source>
</reference>
<proteinExistence type="predicted"/>
<organism evidence="1 2">
    <name type="scientific">Brevirhabdus pacifica</name>
    <dbReference type="NCBI Taxonomy" id="1267768"/>
    <lineage>
        <taxon>Bacteria</taxon>
        <taxon>Pseudomonadati</taxon>
        <taxon>Pseudomonadota</taxon>
        <taxon>Alphaproteobacteria</taxon>
        <taxon>Rhodobacterales</taxon>
        <taxon>Paracoccaceae</taxon>
        <taxon>Brevirhabdus</taxon>
    </lineage>
</organism>
<dbReference type="AlphaFoldDB" id="A0A1U7DG92"/>
<dbReference type="EMBL" id="CP019124">
    <property type="protein sequence ID" value="APX88981.1"/>
    <property type="molecule type" value="Genomic_DNA"/>
</dbReference>
<dbReference type="Proteomes" id="UP000187266">
    <property type="component" value="Chromosome"/>
</dbReference>
<keyword evidence="2" id="KW-1185">Reference proteome</keyword>
<accession>A0A2M9DFG5</accession>
<sequence length="77" mass="9060">MFLLSAPFRLIALPFRRFKSPLARLLELDAAFRETTRLERLDDSRLRDMGLERHAGRTARRAGRTGPTWDSPAHWRR</sequence>
<accession>A0A1U7DG92</accession>
<evidence type="ECO:0000313" key="2">
    <source>
        <dbReference type="Proteomes" id="UP000187266"/>
    </source>
</evidence>
<evidence type="ECO:0000313" key="1">
    <source>
        <dbReference type="EMBL" id="APX88981.1"/>
    </source>
</evidence>
<gene>
    <name evidence="1" type="ORF">BV394_03930</name>
</gene>
<name>A0A1U7DG92_9RHOB</name>
<dbReference type="RefSeq" id="WP_076979004.1">
    <property type="nucleotide sequence ID" value="NZ_CP019124.1"/>
</dbReference>
<dbReference type="STRING" id="1267768.BV394_03930"/>
<protein>
    <submittedName>
        <fullName evidence="1">Uncharacterized protein</fullName>
    </submittedName>
</protein>